<accession>A0A918XT95</accession>
<dbReference type="Pfam" id="PF03453">
    <property type="entry name" value="MoeA_N"/>
    <property type="match status" value="1"/>
</dbReference>
<sequence>MVQLTDDCFAFDGGLIPVETALERVQARLAAVTGVETVPLDAALGRTLAEPVVAGMDVPPHDNSAVDGWAVYVDDIAGEGETRLPVGGRVAAGERLARPQRRGETIRIFTGAPMPAGPDGSPGPDTVFMQEDCRVDGETVVFPAGIRRGANRRFAGEDVKTGATILRAGRRLGPPDIGLAASVGLTALPVRTALRVAVFSTGDEVREPGDARGPAAIYDSNRYTLKGLLRSLGCVVTDLGILPDDREAIRAALVEAAAGHDALITSGGVSTGEEDHVRAAVESEGRLDAWRLAIKPGRPVALGVVRGTAFLGLPGNPVAVVVTFLHVARPVLLTLAGTAVHAPQRFPVTAAFGYRKKPGRREYVRVRLEPVPGGMPVAHRVGNEGAGILSSLVAADGLVELADDTLGVSEGDTAAYLPFSEVMR</sequence>
<evidence type="ECO:0000256" key="2">
    <source>
        <dbReference type="ARBA" id="ARBA00002901"/>
    </source>
</evidence>
<evidence type="ECO:0000256" key="9">
    <source>
        <dbReference type="ARBA" id="ARBA00023150"/>
    </source>
</evidence>
<dbReference type="EC" id="2.10.1.1" evidence="11"/>
<dbReference type="NCBIfam" id="NF045515">
    <property type="entry name" value="Glp_gephyrin"/>
    <property type="match status" value="1"/>
</dbReference>
<comment type="catalytic activity">
    <reaction evidence="10">
        <text>adenylyl-molybdopterin + molybdate = Mo-molybdopterin + AMP + H(+)</text>
        <dbReference type="Rhea" id="RHEA:35047"/>
        <dbReference type="ChEBI" id="CHEBI:15378"/>
        <dbReference type="ChEBI" id="CHEBI:36264"/>
        <dbReference type="ChEBI" id="CHEBI:62727"/>
        <dbReference type="ChEBI" id="CHEBI:71302"/>
        <dbReference type="ChEBI" id="CHEBI:456215"/>
        <dbReference type="EC" id="2.10.1.1"/>
    </reaction>
</comment>
<reference evidence="13" key="2">
    <citation type="submission" date="2020-09" db="EMBL/GenBank/DDBJ databases">
        <authorList>
            <person name="Sun Q."/>
            <person name="Kim S."/>
        </authorList>
    </citation>
    <scope>NUCLEOTIDE SEQUENCE</scope>
    <source>
        <strain evidence="13">KCTC 42651</strain>
    </source>
</reference>
<comment type="pathway">
    <text evidence="3 11">Cofactor biosynthesis; molybdopterin biosynthesis.</text>
</comment>
<dbReference type="SUPFAM" id="SSF63882">
    <property type="entry name" value="MoeA N-terminal region -like"/>
    <property type="match status" value="1"/>
</dbReference>
<evidence type="ECO:0000256" key="7">
    <source>
        <dbReference type="ARBA" id="ARBA00022723"/>
    </source>
</evidence>
<dbReference type="GO" id="GO:0006777">
    <property type="term" value="P:Mo-molybdopterin cofactor biosynthetic process"/>
    <property type="evidence" value="ECO:0007669"/>
    <property type="project" value="UniProtKB-UniRule"/>
</dbReference>
<dbReference type="InterPro" id="IPR001453">
    <property type="entry name" value="MoaB/Mog_dom"/>
</dbReference>
<proteinExistence type="inferred from homology"/>
<dbReference type="InterPro" id="IPR036688">
    <property type="entry name" value="MoeA_C_domain_IV_sf"/>
</dbReference>
<dbReference type="InterPro" id="IPR005110">
    <property type="entry name" value="MoeA_linker/N"/>
</dbReference>
<gene>
    <name evidence="13" type="primary">moeA</name>
    <name evidence="13" type="ORF">GCM10017083_32020</name>
</gene>
<evidence type="ECO:0000256" key="8">
    <source>
        <dbReference type="ARBA" id="ARBA00022842"/>
    </source>
</evidence>
<dbReference type="Gene3D" id="3.90.105.10">
    <property type="entry name" value="Molybdopterin biosynthesis moea protein, domain 2"/>
    <property type="match status" value="1"/>
</dbReference>
<dbReference type="GO" id="GO:0061599">
    <property type="term" value="F:molybdopterin molybdotransferase activity"/>
    <property type="evidence" value="ECO:0007669"/>
    <property type="project" value="UniProtKB-UniRule"/>
</dbReference>
<evidence type="ECO:0000256" key="6">
    <source>
        <dbReference type="ARBA" id="ARBA00022679"/>
    </source>
</evidence>
<comment type="caution">
    <text evidence="13">The sequence shown here is derived from an EMBL/GenBank/DDBJ whole genome shotgun (WGS) entry which is preliminary data.</text>
</comment>
<dbReference type="Proteomes" id="UP000630353">
    <property type="component" value="Unassembled WGS sequence"/>
</dbReference>
<evidence type="ECO:0000313" key="13">
    <source>
        <dbReference type="EMBL" id="GHD54470.1"/>
    </source>
</evidence>
<dbReference type="PANTHER" id="PTHR10192:SF5">
    <property type="entry name" value="GEPHYRIN"/>
    <property type="match status" value="1"/>
</dbReference>
<keyword evidence="5 11" id="KW-0500">Molybdenum</keyword>
<dbReference type="NCBIfam" id="TIGR00177">
    <property type="entry name" value="molyb_syn"/>
    <property type="match status" value="1"/>
</dbReference>
<dbReference type="SUPFAM" id="SSF53218">
    <property type="entry name" value="Molybdenum cofactor biosynthesis proteins"/>
    <property type="match status" value="1"/>
</dbReference>
<evidence type="ECO:0000256" key="3">
    <source>
        <dbReference type="ARBA" id="ARBA00005046"/>
    </source>
</evidence>
<dbReference type="InterPro" id="IPR008284">
    <property type="entry name" value="MoCF_biosynth_CS"/>
</dbReference>
<evidence type="ECO:0000256" key="11">
    <source>
        <dbReference type="RuleBase" id="RU365090"/>
    </source>
</evidence>
<dbReference type="InterPro" id="IPR036425">
    <property type="entry name" value="MoaB/Mog-like_dom_sf"/>
</dbReference>
<name>A0A918XT95_9PROT</name>
<dbReference type="Gene3D" id="3.40.980.10">
    <property type="entry name" value="MoaB/Mog-like domain"/>
    <property type="match status" value="1"/>
</dbReference>
<dbReference type="FunFam" id="3.40.980.10:FF:000004">
    <property type="entry name" value="Molybdopterin molybdenumtransferase"/>
    <property type="match status" value="1"/>
</dbReference>
<keyword evidence="8 11" id="KW-0460">Magnesium</keyword>
<dbReference type="SMART" id="SM00852">
    <property type="entry name" value="MoCF_biosynth"/>
    <property type="match status" value="1"/>
</dbReference>
<evidence type="ECO:0000256" key="10">
    <source>
        <dbReference type="ARBA" id="ARBA00047317"/>
    </source>
</evidence>
<keyword evidence="14" id="KW-1185">Reference proteome</keyword>
<dbReference type="PANTHER" id="PTHR10192">
    <property type="entry name" value="MOLYBDOPTERIN BIOSYNTHESIS PROTEIN"/>
    <property type="match status" value="1"/>
</dbReference>
<evidence type="ECO:0000313" key="14">
    <source>
        <dbReference type="Proteomes" id="UP000630353"/>
    </source>
</evidence>
<dbReference type="Gene3D" id="2.170.190.11">
    <property type="entry name" value="Molybdopterin biosynthesis moea protein, domain 3"/>
    <property type="match status" value="1"/>
</dbReference>
<keyword evidence="9 11" id="KW-0501">Molybdenum cofactor biosynthesis</keyword>
<dbReference type="InterPro" id="IPR036135">
    <property type="entry name" value="MoeA_linker/N_sf"/>
</dbReference>
<comment type="cofactor">
    <cofactor evidence="1 11">
        <name>Mg(2+)</name>
        <dbReference type="ChEBI" id="CHEBI:18420"/>
    </cofactor>
</comment>
<evidence type="ECO:0000259" key="12">
    <source>
        <dbReference type="SMART" id="SM00852"/>
    </source>
</evidence>
<evidence type="ECO:0000256" key="5">
    <source>
        <dbReference type="ARBA" id="ARBA00022505"/>
    </source>
</evidence>
<comment type="similarity">
    <text evidence="4 11">Belongs to the MoeA family.</text>
</comment>
<dbReference type="InterPro" id="IPR005111">
    <property type="entry name" value="MoeA_C_domain_IV"/>
</dbReference>
<dbReference type="EMBL" id="BMZS01000007">
    <property type="protein sequence ID" value="GHD54470.1"/>
    <property type="molecule type" value="Genomic_DNA"/>
</dbReference>
<dbReference type="RefSeq" id="WP_189991385.1">
    <property type="nucleotide sequence ID" value="NZ_BMZS01000007.1"/>
</dbReference>
<reference evidence="13" key="1">
    <citation type="journal article" date="2014" name="Int. J. Syst. Evol. Microbiol.">
        <title>Complete genome sequence of Corynebacterium casei LMG S-19264T (=DSM 44701T), isolated from a smear-ripened cheese.</title>
        <authorList>
            <consortium name="US DOE Joint Genome Institute (JGI-PGF)"/>
            <person name="Walter F."/>
            <person name="Albersmeier A."/>
            <person name="Kalinowski J."/>
            <person name="Ruckert C."/>
        </authorList>
    </citation>
    <scope>NUCLEOTIDE SEQUENCE</scope>
    <source>
        <strain evidence="13">KCTC 42651</strain>
    </source>
</reference>
<dbReference type="Pfam" id="PF00994">
    <property type="entry name" value="MoCF_biosynth"/>
    <property type="match status" value="1"/>
</dbReference>
<protein>
    <recommendedName>
        <fullName evidence="11">Molybdopterin molybdenumtransferase</fullName>
        <ecNumber evidence="11">2.10.1.1</ecNumber>
    </recommendedName>
</protein>
<keyword evidence="6 11" id="KW-0808">Transferase</keyword>
<organism evidence="13 14">
    <name type="scientific">Thalassobaculum fulvum</name>
    <dbReference type="NCBI Taxonomy" id="1633335"/>
    <lineage>
        <taxon>Bacteria</taxon>
        <taxon>Pseudomonadati</taxon>
        <taxon>Pseudomonadota</taxon>
        <taxon>Alphaproteobacteria</taxon>
        <taxon>Rhodospirillales</taxon>
        <taxon>Thalassobaculaceae</taxon>
        <taxon>Thalassobaculum</taxon>
    </lineage>
</organism>
<dbReference type="AlphaFoldDB" id="A0A918XT95"/>
<dbReference type="Gene3D" id="2.40.340.10">
    <property type="entry name" value="MoeA, C-terminal, domain IV"/>
    <property type="match status" value="1"/>
</dbReference>
<dbReference type="InterPro" id="IPR038987">
    <property type="entry name" value="MoeA-like"/>
</dbReference>
<dbReference type="GO" id="GO:0005829">
    <property type="term" value="C:cytosol"/>
    <property type="evidence" value="ECO:0007669"/>
    <property type="project" value="TreeGrafter"/>
</dbReference>
<keyword evidence="7 11" id="KW-0479">Metal-binding</keyword>
<evidence type="ECO:0000256" key="1">
    <source>
        <dbReference type="ARBA" id="ARBA00001946"/>
    </source>
</evidence>
<feature type="domain" description="MoaB/Mog" evidence="12">
    <location>
        <begin position="197"/>
        <end position="334"/>
    </location>
</feature>
<evidence type="ECO:0000256" key="4">
    <source>
        <dbReference type="ARBA" id="ARBA00010763"/>
    </source>
</evidence>
<dbReference type="PROSITE" id="PS01079">
    <property type="entry name" value="MOCF_BIOSYNTHESIS_2"/>
    <property type="match status" value="1"/>
</dbReference>
<comment type="function">
    <text evidence="2 11">Catalyzes the insertion of molybdate into adenylated molybdopterin with the concomitant release of AMP.</text>
</comment>
<dbReference type="CDD" id="cd00887">
    <property type="entry name" value="MoeA"/>
    <property type="match status" value="1"/>
</dbReference>
<dbReference type="GO" id="GO:0046872">
    <property type="term" value="F:metal ion binding"/>
    <property type="evidence" value="ECO:0007669"/>
    <property type="project" value="UniProtKB-UniRule"/>
</dbReference>
<dbReference type="SUPFAM" id="SSF63867">
    <property type="entry name" value="MoeA C-terminal domain-like"/>
    <property type="match status" value="1"/>
</dbReference>
<dbReference type="Pfam" id="PF03454">
    <property type="entry name" value="MoeA_C"/>
    <property type="match status" value="1"/>
</dbReference>